<keyword evidence="3" id="KW-0819">tRNA processing</keyword>
<dbReference type="InterPro" id="IPR016024">
    <property type="entry name" value="ARM-type_fold"/>
</dbReference>
<keyword evidence="4" id="KW-0479">Metal-binding</keyword>
<keyword evidence="2" id="KW-0963">Cytoplasm</keyword>
<evidence type="ECO:0000313" key="10">
    <source>
        <dbReference type="EMBL" id="TWU27289.1"/>
    </source>
</evidence>
<evidence type="ECO:0000256" key="4">
    <source>
        <dbReference type="ARBA" id="ARBA00022723"/>
    </source>
</evidence>
<dbReference type="EMBL" id="SJPS01000003">
    <property type="protein sequence ID" value="TWU27289.1"/>
    <property type="molecule type" value="Genomic_DNA"/>
</dbReference>
<dbReference type="Pfam" id="PF13484">
    <property type="entry name" value="Fer4_16"/>
    <property type="match status" value="1"/>
</dbReference>
<evidence type="ECO:0000256" key="5">
    <source>
        <dbReference type="ARBA" id="ARBA00022785"/>
    </source>
</evidence>
<comment type="caution">
    <text evidence="10">The sequence shown here is derived from an EMBL/GenBank/DDBJ whole genome shotgun (WGS) entry which is preliminary data.</text>
</comment>
<evidence type="ECO:0000256" key="3">
    <source>
        <dbReference type="ARBA" id="ARBA00022694"/>
    </source>
</evidence>
<reference evidence="10 11" key="1">
    <citation type="submission" date="2019-02" db="EMBL/GenBank/DDBJ databases">
        <title>Deep-cultivation of Planctomycetes and their phenomic and genomic characterization uncovers novel biology.</title>
        <authorList>
            <person name="Wiegand S."/>
            <person name="Jogler M."/>
            <person name="Boedeker C."/>
            <person name="Pinto D."/>
            <person name="Vollmers J."/>
            <person name="Rivas-Marin E."/>
            <person name="Kohn T."/>
            <person name="Peeters S.H."/>
            <person name="Heuer A."/>
            <person name="Rast P."/>
            <person name="Oberbeckmann S."/>
            <person name="Bunk B."/>
            <person name="Jeske O."/>
            <person name="Meyerdierks A."/>
            <person name="Storesund J.E."/>
            <person name="Kallscheuer N."/>
            <person name="Luecker S."/>
            <person name="Lage O.M."/>
            <person name="Pohl T."/>
            <person name="Merkel B.J."/>
            <person name="Hornburger P."/>
            <person name="Mueller R.-W."/>
            <person name="Bruemmer F."/>
            <person name="Labrenz M."/>
            <person name="Spormann A.M."/>
            <person name="Op Den Camp H."/>
            <person name="Overmann J."/>
            <person name="Amann R."/>
            <person name="Jetten M.S.M."/>
            <person name="Mascher T."/>
            <person name="Medema M.H."/>
            <person name="Devos D.P."/>
            <person name="Kaster A.-K."/>
            <person name="Ovreas L."/>
            <person name="Rohde M."/>
            <person name="Galperin M.Y."/>
            <person name="Jogler C."/>
        </authorList>
    </citation>
    <scope>NUCLEOTIDE SEQUENCE [LARGE SCALE GENOMIC DNA]</scope>
    <source>
        <strain evidence="10 11">Pla144</strain>
    </source>
</reference>
<dbReference type="SUPFAM" id="SSF46548">
    <property type="entry name" value="alpha-helical ferredoxin"/>
    <property type="match status" value="1"/>
</dbReference>
<dbReference type="GO" id="GO:0052693">
    <property type="term" value="F:epoxyqueuosine reductase activity"/>
    <property type="evidence" value="ECO:0007669"/>
    <property type="project" value="TreeGrafter"/>
</dbReference>
<dbReference type="InterPro" id="IPR011989">
    <property type="entry name" value="ARM-like"/>
</dbReference>
<dbReference type="EC" id="1.1.-.-" evidence="10"/>
<dbReference type="NCBIfam" id="TIGR00276">
    <property type="entry name" value="tRNA epoxyqueuosine(34) reductase QueG"/>
    <property type="match status" value="1"/>
</dbReference>
<dbReference type="PROSITE" id="PS51379">
    <property type="entry name" value="4FE4S_FER_2"/>
    <property type="match status" value="1"/>
</dbReference>
<dbReference type="GO" id="GO:0008616">
    <property type="term" value="P:tRNA queuosine(34) biosynthetic process"/>
    <property type="evidence" value="ECO:0007669"/>
    <property type="project" value="UniProtKB-KW"/>
</dbReference>
<evidence type="ECO:0000256" key="2">
    <source>
        <dbReference type="ARBA" id="ARBA00022490"/>
    </source>
</evidence>
<dbReference type="GO" id="GO:0046872">
    <property type="term" value="F:metal ion binding"/>
    <property type="evidence" value="ECO:0007669"/>
    <property type="project" value="UniProtKB-KW"/>
</dbReference>
<evidence type="ECO:0000259" key="9">
    <source>
        <dbReference type="PROSITE" id="PS51379"/>
    </source>
</evidence>
<dbReference type="Gene3D" id="3.30.70.20">
    <property type="match status" value="1"/>
</dbReference>
<dbReference type="AlphaFoldDB" id="A0A5C6CXC8"/>
<dbReference type="Pfam" id="PF13646">
    <property type="entry name" value="HEAT_2"/>
    <property type="match status" value="1"/>
</dbReference>
<gene>
    <name evidence="10" type="primary">queG</name>
    <name evidence="10" type="ORF">Pla144_20610</name>
</gene>
<protein>
    <submittedName>
        <fullName evidence="10">Epoxyqueuosine reductase</fullName>
        <ecNumber evidence="10">1.1.-.-</ecNumber>
    </submittedName>
</protein>
<evidence type="ECO:0000256" key="8">
    <source>
        <dbReference type="ARBA" id="ARBA00023014"/>
    </source>
</evidence>
<dbReference type="PANTHER" id="PTHR30002">
    <property type="entry name" value="EPOXYQUEUOSINE REDUCTASE"/>
    <property type="match status" value="1"/>
</dbReference>
<feature type="domain" description="4Fe-4S ferredoxin-type" evidence="9">
    <location>
        <begin position="179"/>
        <end position="208"/>
    </location>
</feature>
<evidence type="ECO:0000256" key="6">
    <source>
        <dbReference type="ARBA" id="ARBA00023002"/>
    </source>
</evidence>
<evidence type="ECO:0000256" key="7">
    <source>
        <dbReference type="ARBA" id="ARBA00023004"/>
    </source>
</evidence>
<sequence>MSPVDLTKRIKRHAAELGFQLCGICPATPPPGIARLDEWLASGYAGQMHYIADRREAYTDPGHVLDGVRSLVMLGMSYDGSSQIHNTNGTQGRVARYATGTIDYHDLVRDRLHLLADTMRELVPNAKTRGVVDTAPLLEREFAQLAGLGWVGKNTLLLSKQAGSYFFLAALLTDELLDFDVPFQADHCGTCTACLDACPTDAFPQPFVLDATRCISYLTIELRDAVHIQLREGVGDWVFGCDICQEVCPWNRDAPASEEPSFSPQADLNPLDLPPLFDMDESEFRRRFRHTPLWRAHRRGLLRSAAIALGNQGDLKALPALSTGLNDAEALVRGASAWALGQFKLTEARDRLHERQGLESDEYVRDEIRLALKQS</sequence>
<keyword evidence="1" id="KW-0004">4Fe-4S</keyword>
<organism evidence="10 11">
    <name type="scientific">Bythopirellula polymerisocia</name>
    <dbReference type="NCBI Taxonomy" id="2528003"/>
    <lineage>
        <taxon>Bacteria</taxon>
        <taxon>Pseudomonadati</taxon>
        <taxon>Planctomycetota</taxon>
        <taxon>Planctomycetia</taxon>
        <taxon>Pirellulales</taxon>
        <taxon>Lacipirellulaceae</taxon>
        <taxon>Bythopirellula</taxon>
    </lineage>
</organism>
<dbReference type="RefSeq" id="WP_146450514.1">
    <property type="nucleotide sequence ID" value="NZ_SJPS01000003.1"/>
</dbReference>
<dbReference type="SUPFAM" id="SSF48371">
    <property type="entry name" value="ARM repeat"/>
    <property type="match status" value="1"/>
</dbReference>
<dbReference type="GO" id="GO:0051539">
    <property type="term" value="F:4 iron, 4 sulfur cluster binding"/>
    <property type="evidence" value="ECO:0007669"/>
    <property type="project" value="UniProtKB-KW"/>
</dbReference>
<name>A0A5C6CXC8_9BACT</name>
<dbReference type="Gene3D" id="1.25.10.10">
    <property type="entry name" value="Leucine-rich Repeat Variant"/>
    <property type="match status" value="1"/>
</dbReference>
<evidence type="ECO:0000313" key="11">
    <source>
        <dbReference type="Proteomes" id="UP000318437"/>
    </source>
</evidence>
<keyword evidence="7" id="KW-0408">Iron</keyword>
<dbReference type="InterPro" id="IPR017900">
    <property type="entry name" value="4Fe4S_Fe_S_CS"/>
</dbReference>
<proteinExistence type="predicted"/>
<keyword evidence="5" id="KW-0671">Queuosine biosynthesis</keyword>
<dbReference type="Proteomes" id="UP000318437">
    <property type="component" value="Unassembled WGS sequence"/>
</dbReference>
<dbReference type="Pfam" id="PF08331">
    <property type="entry name" value="QueG_DUF1730"/>
    <property type="match status" value="1"/>
</dbReference>
<keyword evidence="11" id="KW-1185">Reference proteome</keyword>
<keyword evidence="6 10" id="KW-0560">Oxidoreductase</keyword>
<dbReference type="PANTHER" id="PTHR30002:SF4">
    <property type="entry name" value="EPOXYQUEUOSINE REDUCTASE"/>
    <property type="match status" value="1"/>
</dbReference>
<accession>A0A5C6CXC8</accession>
<evidence type="ECO:0000256" key="1">
    <source>
        <dbReference type="ARBA" id="ARBA00022485"/>
    </source>
</evidence>
<dbReference type="OrthoDB" id="9784571at2"/>
<dbReference type="InterPro" id="IPR017896">
    <property type="entry name" value="4Fe4S_Fe-S-bd"/>
</dbReference>
<dbReference type="InterPro" id="IPR013542">
    <property type="entry name" value="QueG_DUF1730"/>
</dbReference>
<dbReference type="InterPro" id="IPR004453">
    <property type="entry name" value="QueG"/>
</dbReference>
<dbReference type="PROSITE" id="PS00198">
    <property type="entry name" value="4FE4S_FER_1"/>
    <property type="match status" value="1"/>
</dbReference>
<keyword evidence="8" id="KW-0411">Iron-sulfur</keyword>